<organism evidence="2 3">
    <name type="scientific">Nitzschia inconspicua</name>
    <dbReference type="NCBI Taxonomy" id="303405"/>
    <lineage>
        <taxon>Eukaryota</taxon>
        <taxon>Sar</taxon>
        <taxon>Stramenopiles</taxon>
        <taxon>Ochrophyta</taxon>
        <taxon>Bacillariophyta</taxon>
        <taxon>Bacillariophyceae</taxon>
        <taxon>Bacillariophycidae</taxon>
        <taxon>Bacillariales</taxon>
        <taxon>Bacillariaceae</taxon>
        <taxon>Nitzschia</taxon>
    </lineage>
</organism>
<name>A0A9K3Q3R5_9STRA</name>
<keyword evidence="1" id="KW-0175">Coiled coil</keyword>
<evidence type="ECO:0000313" key="2">
    <source>
        <dbReference type="EMBL" id="KAG7369400.1"/>
    </source>
</evidence>
<dbReference type="EMBL" id="JAGRRH010000006">
    <property type="protein sequence ID" value="KAG7369400.1"/>
    <property type="molecule type" value="Genomic_DNA"/>
</dbReference>
<dbReference type="Proteomes" id="UP000693970">
    <property type="component" value="Unassembled WGS sequence"/>
</dbReference>
<evidence type="ECO:0000313" key="3">
    <source>
        <dbReference type="Proteomes" id="UP000693970"/>
    </source>
</evidence>
<comment type="caution">
    <text evidence="2">The sequence shown here is derived from an EMBL/GenBank/DDBJ whole genome shotgun (WGS) entry which is preliminary data.</text>
</comment>
<keyword evidence="3" id="KW-1185">Reference proteome</keyword>
<feature type="coiled-coil region" evidence="1">
    <location>
        <begin position="37"/>
        <end position="181"/>
    </location>
</feature>
<evidence type="ECO:0000256" key="1">
    <source>
        <dbReference type="SAM" id="Coils"/>
    </source>
</evidence>
<reference evidence="2" key="1">
    <citation type="journal article" date="2021" name="Sci. Rep.">
        <title>Diploid genomic architecture of Nitzschia inconspicua, an elite biomass production diatom.</title>
        <authorList>
            <person name="Oliver A."/>
            <person name="Podell S."/>
            <person name="Pinowska A."/>
            <person name="Traller J.C."/>
            <person name="Smith S.R."/>
            <person name="McClure R."/>
            <person name="Beliaev A."/>
            <person name="Bohutskyi P."/>
            <person name="Hill E.A."/>
            <person name="Rabines A."/>
            <person name="Zheng H."/>
            <person name="Allen L.Z."/>
            <person name="Kuo A."/>
            <person name="Grigoriev I.V."/>
            <person name="Allen A.E."/>
            <person name="Hazlebeck D."/>
            <person name="Allen E.E."/>
        </authorList>
    </citation>
    <scope>NUCLEOTIDE SEQUENCE</scope>
    <source>
        <strain evidence="2">Hildebrandi</strain>
    </source>
</reference>
<proteinExistence type="predicted"/>
<accession>A0A9K3Q3R5</accession>
<reference evidence="2" key="2">
    <citation type="submission" date="2021-04" db="EMBL/GenBank/DDBJ databases">
        <authorList>
            <person name="Podell S."/>
        </authorList>
    </citation>
    <scope>NUCLEOTIDE SEQUENCE</scope>
    <source>
        <strain evidence="2">Hildebrandi</strain>
    </source>
</reference>
<protein>
    <submittedName>
        <fullName evidence="2">Uncharacterized protein</fullName>
    </submittedName>
</protein>
<gene>
    <name evidence="2" type="ORF">IV203_032143</name>
</gene>
<dbReference type="AlphaFoldDB" id="A0A9K3Q3R5"/>
<feature type="coiled-coil region" evidence="1">
    <location>
        <begin position="208"/>
        <end position="317"/>
    </location>
</feature>
<sequence length="320" mass="37619">MNANSDYDSTNSGNGSSSNASLLLLQQGKLSILQDVVKQLKQQQRDAQVVMETTERTHSQTIQQLQTQLEDSKRNHGEELQQTNTEWETRFKQQLQQQEKQHQEDLQRQLDAAAQTAAVAANQWKIQQEDYVKQINTLQDELQQVRHQEKEKASQYYQSQLSKLQEENLDYETTIQQLTMDLDVKDKKLLEASYQLETMELEWKRQLKEAETIRRQQLEQQKEQLFQEFTAEKQQWENELDEVRSECQEQIEIATAAVQAGKKREERLQKQVSIAEAEATSSKRLLQFQIKLLTLAFKGSQNEINDLHRRLTQQQQQQQQ</sequence>